<dbReference type="PANTHER" id="PTHR47506">
    <property type="entry name" value="TRANSCRIPTIONAL REGULATORY PROTEIN"/>
    <property type="match status" value="1"/>
</dbReference>
<dbReference type="PROSITE" id="PS50977">
    <property type="entry name" value="HTH_TETR_2"/>
    <property type="match status" value="1"/>
</dbReference>
<evidence type="ECO:0000259" key="5">
    <source>
        <dbReference type="PROSITE" id="PS50977"/>
    </source>
</evidence>
<keyword evidence="3" id="KW-0804">Transcription</keyword>
<evidence type="ECO:0000256" key="1">
    <source>
        <dbReference type="ARBA" id="ARBA00023015"/>
    </source>
</evidence>
<gene>
    <name evidence="6" type="ORF">BKM31_15090</name>
</gene>
<keyword evidence="7" id="KW-1185">Reference proteome</keyword>
<dbReference type="Proteomes" id="UP000190797">
    <property type="component" value="Chromosome"/>
</dbReference>
<dbReference type="InterPro" id="IPR036271">
    <property type="entry name" value="Tet_transcr_reg_TetR-rel_C_sf"/>
</dbReference>
<dbReference type="GO" id="GO:0003677">
    <property type="term" value="F:DNA binding"/>
    <property type="evidence" value="ECO:0007669"/>
    <property type="project" value="UniProtKB-UniRule"/>
</dbReference>
<protein>
    <submittedName>
        <fullName evidence="6">TetR family transcriptional regulator</fullName>
    </submittedName>
</protein>
<evidence type="ECO:0000256" key="3">
    <source>
        <dbReference type="ARBA" id="ARBA00023163"/>
    </source>
</evidence>
<evidence type="ECO:0000313" key="6">
    <source>
        <dbReference type="EMBL" id="AQZ62609.1"/>
    </source>
</evidence>
<feature type="DNA-binding region" description="H-T-H motif" evidence="4">
    <location>
        <begin position="29"/>
        <end position="48"/>
    </location>
</feature>
<dbReference type="EMBL" id="CP017717">
    <property type="protein sequence ID" value="AQZ62609.1"/>
    <property type="molecule type" value="Genomic_DNA"/>
</dbReference>
<dbReference type="OrthoDB" id="4567939at2"/>
<dbReference type="Pfam" id="PF00440">
    <property type="entry name" value="TetR_N"/>
    <property type="match status" value="1"/>
</dbReference>
<evidence type="ECO:0000313" key="7">
    <source>
        <dbReference type="Proteomes" id="UP000190797"/>
    </source>
</evidence>
<dbReference type="InterPro" id="IPR001647">
    <property type="entry name" value="HTH_TetR"/>
</dbReference>
<keyword evidence="2 4" id="KW-0238">DNA-binding</keyword>
<keyword evidence="1" id="KW-0805">Transcription regulation</keyword>
<proteinExistence type="predicted"/>
<organism evidence="6 7">
    <name type="scientific">[Actinomadura] parvosata subsp. kistnae</name>
    <dbReference type="NCBI Taxonomy" id="1909395"/>
    <lineage>
        <taxon>Bacteria</taxon>
        <taxon>Bacillati</taxon>
        <taxon>Actinomycetota</taxon>
        <taxon>Actinomycetes</taxon>
        <taxon>Streptosporangiales</taxon>
        <taxon>Streptosporangiaceae</taxon>
        <taxon>Nonomuraea</taxon>
    </lineage>
</organism>
<dbReference type="Gene3D" id="1.10.357.10">
    <property type="entry name" value="Tetracycline Repressor, domain 2"/>
    <property type="match status" value="1"/>
</dbReference>
<dbReference type="PRINTS" id="PR00455">
    <property type="entry name" value="HTHTETR"/>
</dbReference>
<reference evidence="7" key="1">
    <citation type="journal article" date="2017" name="Med. Chem. Commun.">
        <title>Nonomuraea sp. ATCC 55076 harbours the largest actinomycete chromosome to date and the kistamicin biosynthetic gene cluster.</title>
        <authorList>
            <person name="Nazari B."/>
            <person name="Forneris C.C."/>
            <person name="Gibson M.I."/>
            <person name="Moon K."/>
            <person name="Schramma K.R."/>
            <person name="Seyedsayamdost M.R."/>
        </authorList>
    </citation>
    <scope>NUCLEOTIDE SEQUENCE [LARGE SCALE GENOMIC DNA]</scope>
    <source>
        <strain evidence="7">ATCC 55076</strain>
    </source>
</reference>
<dbReference type="KEGG" id="noa:BKM31_15090"/>
<dbReference type="InterPro" id="IPR009057">
    <property type="entry name" value="Homeodomain-like_sf"/>
</dbReference>
<dbReference type="SUPFAM" id="SSF46689">
    <property type="entry name" value="Homeodomain-like"/>
    <property type="match status" value="1"/>
</dbReference>
<dbReference type="RefSeq" id="WP_080038761.1">
    <property type="nucleotide sequence ID" value="NZ_CP017717.1"/>
</dbReference>
<evidence type="ECO:0000256" key="4">
    <source>
        <dbReference type="PROSITE-ProRule" id="PRU00335"/>
    </source>
</evidence>
<dbReference type="STRING" id="1909395.BKM31_15090"/>
<sequence length="188" mass="19921">MGRKGDETRGRLLDATQDLIEAGGYFGAGLNQVIAASGMPRGSLYFHFPDGKDQLVTETLRRAGRELGQAMRDLADTAPDAPSLVAGVIALLGDRLEGSGWRKGCPVATVALEMAAGHDALRQVCAEVYDSWEDALRERLVADGHPGAEDVATTVLALVEGALLLARARRSREPLDRAARSAALLLAC</sequence>
<dbReference type="Pfam" id="PF21993">
    <property type="entry name" value="TetR_C_13_2"/>
    <property type="match status" value="1"/>
</dbReference>
<feature type="domain" description="HTH tetR-type" evidence="5">
    <location>
        <begin position="6"/>
        <end position="66"/>
    </location>
</feature>
<evidence type="ECO:0000256" key="2">
    <source>
        <dbReference type="ARBA" id="ARBA00023125"/>
    </source>
</evidence>
<dbReference type="InterPro" id="IPR054156">
    <property type="entry name" value="YxaF_TetR_C"/>
</dbReference>
<dbReference type="AlphaFoldDB" id="A0A1U9ZXG9"/>
<accession>A0A1U9ZXG9</accession>
<dbReference type="PANTHER" id="PTHR47506:SF3">
    <property type="entry name" value="HTH-TYPE TRANSCRIPTIONAL REGULATOR LMRA"/>
    <property type="match status" value="1"/>
</dbReference>
<name>A0A1U9ZXG9_9ACTN</name>
<dbReference type="SUPFAM" id="SSF48498">
    <property type="entry name" value="Tetracyclin repressor-like, C-terminal domain"/>
    <property type="match status" value="1"/>
</dbReference>